<dbReference type="GO" id="GO:0005739">
    <property type="term" value="C:mitochondrion"/>
    <property type="evidence" value="ECO:0007669"/>
    <property type="project" value="UniProtKB-SubCell"/>
</dbReference>
<sequence>MSHVFRRSLRTALALASSARAYPGARCATSRALSTSANDEEKRAEIDDDAEAAARDAYSANLAMRAARARKMGTKIGEASSERVSATMRADGTAPKFYEEVSVRRDDASGTWRVTLDERLLRTPRRNEYTFGTKALAVAIAMEWDAQTDHVAPFTMPLTQLSATALDHMWERETRELHVETLLKHFRTDVVRVRSMDEAVAKRQVETHAPILKWAEKEFGEVEVSDSIFGPETSDKTLEVLRKRLNAMCPWELTCAFALSAATKSLLIGLKTLRGELSVDEAIAAARVEEETQIEEWGLVEGGHDLDQLDIRVKVAAPVMLMKLRADNGE</sequence>
<protein>
    <submittedName>
        <fullName evidence="6">F1-ATP synthase assembly protein</fullName>
    </submittedName>
</protein>
<gene>
    <name evidence="6" type="ORF">BE221DRAFT_82255</name>
</gene>
<dbReference type="Proteomes" id="UP000195557">
    <property type="component" value="Unassembled WGS sequence"/>
</dbReference>
<keyword evidence="4" id="KW-0496">Mitochondrion</keyword>
<evidence type="ECO:0000256" key="4">
    <source>
        <dbReference type="ARBA" id="ARBA00023128"/>
    </source>
</evidence>
<evidence type="ECO:0000256" key="2">
    <source>
        <dbReference type="ARBA" id="ARBA00008231"/>
    </source>
</evidence>
<name>A0A1Y5I640_OSTTA</name>
<organism evidence="6">
    <name type="scientific">Ostreococcus tauri</name>
    <name type="common">Marine green alga</name>
    <dbReference type="NCBI Taxonomy" id="70448"/>
    <lineage>
        <taxon>Eukaryota</taxon>
        <taxon>Viridiplantae</taxon>
        <taxon>Chlorophyta</taxon>
        <taxon>Mamiellophyceae</taxon>
        <taxon>Mamiellales</taxon>
        <taxon>Bathycoccaceae</taxon>
        <taxon>Ostreococcus</taxon>
    </lineage>
</organism>
<proteinExistence type="inferred from homology"/>
<keyword evidence="5" id="KW-0143">Chaperone</keyword>
<dbReference type="InterPro" id="IPR011419">
    <property type="entry name" value="ATP12_ATP_synth-F1-assembly"/>
</dbReference>
<comment type="similarity">
    <text evidence="2">Belongs to the ATP12 family.</text>
</comment>
<dbReference type="InterPro" id="IPR023335">
    <property type="entry name" value="ATP12_ortho_dom_sf"/>
</dbReference>
<dbReference type="PANTHER" id="PTHR21013">
    <property type="entry name" value="ATP SYNTHASE MITOCHONDRIAL F1 COMPLEX ASSEMBLY FACTOR 2/ATP12 PROTEIN, MITOCHONDRIAL PRECURSOR"/>
    <property type="match status" value="1"/>
</dbReference>
<dbReference type="SUPFAM" id="SSF160909">
    <property type="entry name" value="ATP12-like"/>
    <property type="match status" value="1"/>
</dbReference>
<keyword evidence="3" id="KW-0809">Transit peptide</keyword>
<dbReference type="Gene3D" id="1.10.3580.10">
    <property type="entry name" value="ATP12 ATPase"/>
    <property type="match status" value="1"/>
</dbReference>
<comment type="subcellular location">
    <subcellularLocation>
        <location evidence="1">Mitochondrion</location>
    </subcellularLocation>
</comment>
<evidence type="ECO:0000256" key="3">
    <source>
        <dbReference type="ARBA" id="ARBA00022946"/>
    </source>
</evidence>
<dbReference type="PANTHER" id="PTHR21013:SF10">
    <property type="entry name" value="ATP SYNTHASE MITOCHONDRIAL F1 COMPLEX ASSEMBLY FACTOR 2"/>
    <property type="match status" value="1"/>
</dbReference>
<dbReference type="Pfam" id="PF07542">
    <property type="entry name" value="ATP12"/>
    <property type="match status" value="1"/>
</dbReference>
<dbReference type="InterPro" id="IPR042272">
    <property type="entry name" value="ATP12_ATP_synth-F1-assembly_N"/>
</dbReference>
<reference evidence="6" key="1">
    <citation type="submission" date="2017-04" db="EMBL/GenBank/DDBJ databases">
        <title>Population genomics of picophytoplankton unveils novel chromosome hypervariability.</title>
        <authorList>
            <consortium name="DOE Joint Genome Institute"/>
            <person name="Blanc-Mathieu R."/>
            <person name="Krasovec M."/>
            <person name="Hebrard M."/>
            <person name="Yau S."/>
            <person name="Desgranges E."/>
            <person name="Martin J."/>
            <person name="Schackwitz W."/>
            <person name="Kuo A."/>
            <person name="Salin G."/>
            <person name="Donnadieu C."/>
            <person name="Desdevises Y."/>
            <person name="Sanchez-Ferandin S."/>
            <person name="Moreau H."/>
            <person name="Rivals E."/>
            <person name="Grigoriev I.V."/>
            <person name="Grimsley N."/>
            <person name="Eyre-Walker A."/>
            <person name="Piganeau G."/>
        </authorList>
    </citation>
    <scope>NUCLEOTIDE SEQUENCE [LARGE SCALE GENOMIC DNA]</scope>
    <source>
        <strain evidence="6">RCC 1115</strain>
    </source>
</reference>
<dbReference type="EMBL" id="KZ155793">
    <property type="protein sequence ID" value="OUS44998.1"/>
    <property type="molecule type" value="Genomic_DNA"/>
</dbReference>
<dbReference type="GO" id="GO:0033615">
    <property type="term" value="P:mitochondrial proton-transporting ATP synthase complex assembly"/>
    <property type="evidence" value="ECO:0007669"/>
    <property type="project" value="TreeGrafter"/>
</dbReference>
<dbReference type="AlphaFoldDB" id="A0A1Y5I640"/>
<accession>A0A1Y5I640</accession>
<evidence type="ECO:0000256" key="1">
    <source>
        <dbReference type="ARBA" id="ARBA00004173"/>
    </source>
</evidence>
<evidence type="ECO:0000256" key="5">
    <source>
        <dbReference type="ARBA" id="ARBA00023186"/>
    </source>
</evidence>
<evidence type="ECO:0000313" key="6">
    <source>
        <dbReference type="EMBL" id="OUS44998.1"/>
    </source>
</evidence>
<dbReference type="eggNOG" id="KOG3015">
    <property type="taxonomic scope" value="Eukaryota"/>
</dbReference>
<dbReference type="Gene3D" id="3.30.2180.10">
    <property type="entry name" value="ATP12-like"/>
    <property type="match status" value="1"/>
</dbReference>